<keyword evidence="2" id="KW-1185">Reference proteome</keyword>
<accession>A0A0R1GSE2</accession>
<organism evidence="1 2">
    <name type="scientific">Loigolactobacillus bifermentans DSM 20003</name>
    <dbReference type="NCBI Taxonomy" id="1423726"/>
    <lineage>
        <taxon>Bacteria</taxon>
        <taxon>Bacillati</taxon>
        <taxon>Bacillota</taxon>
        <taxon>Bacilli</taxon>
        <taxon>Lactobacillales</taxon>
        <taxon>Lactobacillaceae</taxon>
        <taxon>Loigolactobacillus</taxon>
    </lineage>
</organism>
<dbReference type="Proteomes" id="UP000051461">
    <property type="component" value="Unassembled WGS sequence"/>
</dbReference>
<dbReference type="AlphaFoldDB" id="A0A0R1GSE2"/>
<dbReference type="EMBL" id="AZDA01000056">
    <property type="protein sequence ID" value="KRK36933.1"/>
    <property type="molecule type" value="Genomic_DNA"/>
</dbReference>
<dbReference type="RefSeq" id="WP_057904559.1">
    <property type="nucleotide sequence ID" value="NZ_AZDA01000056.1"/>
</dbReference>
<dbReference type="PATRIC" id="fig|1423726.3.peg.3026"/>
<sequence length="81" mass="9229">MATTEQSLAAFRSFIMTRTLPEKQQAVNSLLVLAARQYQEGHMSQDYLTFSLFPQLLPLVQADQVAAIRQTLEKYAQPIRD</sequence>
<dbReference type="STRING" id="1423726.FC07_GL002913"/>
<evidence type="ECO:0000313" key="2">
    <source>
        <dbReference type="Proteomes" id="UP000051461"/>
    </source>
</evidence>
<dbReference type="OrthoDB" id="2299457at2"/>
<name>A0A0R1GSE2_9LACO</name>
<comment type="caution">
    <text evidence="1">The sequence shown here is derived from an EMBL/GenBank/DDBJ whole genome shotgun (WGS) entry which is preliminary data.</text>
</comment>
<gene>
    <name evidence="1" type="ORF">FC07_GL002913</name>
</gene>
<evidence type="ECO:0000313" key="1">
    <source>
        <dbReference type="EMBL" id="KRK36933.1"/>
    </source>
</evidence>
<reference evidence="1 2" key="1">
    <citation type="journal article" date="2015" name="Genome Announc.">
        <title>Expanding the biotechnology potential of lactobacilli through comparative genomics of 213 strains and associated genera.</title>
        <authorList>
            <person name="Sun Z."/>
            <person name="Harris H.M."/>
            <person name="McCann A."/>
            <person name="Guo C."/>
            <person name="Argimon S."/>
            <person name="Zhang W."/>
            <person name="Yang X."/>
            <person name="Jeffery I.B."/>
            <person name="Cooney J.C."/>
            <person name="Kagawa T.F."/>
            <person name="Liu W."/>
            <person name="Song Y."/>
            <person name="Salvetti E."/>
            <person name="Wrobel A."/>
            <person name="Rasinkangas P."/>
            <person name="Parkhill J."/>
            <person name="Rea M.C."/>
            <person name="O'Sullivan O."/>
            <person name="Ritari J."/>
            <person name="Douillard F.P."/>
            <person name="Paul Ross R."/>
            <person name="Yang R."/>
            <person name="Briner A.E."/>
            <person name="Felis G.E."/>
            <person name="de Vos W.M."/>
            <person name="Barrangou R."/>
            <person name="Klaenhammer T.R."/>
            <person name="Caufield P.W."/>
            <person name="Cui Y."/>
            <person name="Zhang H."/>
            <person name="O'Toole P.W."/>
        </authorList>
    </citation>
    <scope>NUCLEOTIDE SEQUENCE [LARGE SCALE GENOMIC DNA]</scope>
    <source>
        <strain evidence="1 2">DSM 20003</strain>
    </source>
</reference>
<protein>
    <submittedName>
        <fullName evidence="1">Uncharacterized protein</fullName>
    </submittedName>
</protein>
<proteinExistence type="predicted"/>